<evidence type="ECO:0000313" key="6">
    <source>
        <dbReference type="Proteomes" id="UP000194280"/>
    </source>
</evidence>
<feature type="compositionally biased region" description="Basic and acidic residues" evidence="3">
    <location>
        <begin position="468"/>
        <end position="480"/>
    </location>
</feature>
<dbReference type="AlphaFoldDB" id="A0A1Z5T4Y0"/>
<feature type="region of interest" description="Disordered" evidence="3">
    <location>
        <begin position="278"/>
        <end position="369"/>
    </location>
</feature>
<evidence type="ECO:0000256" key="2">
    <source>
        <dbReference type="ARBA" id="ARBA00023242"/>
    </source>
</evidence>
<evidence type="ECO:0000259" key="4">
    <source>
        <dbReference type="PROSITE" id="PS50888"/>
    </source>
</evidence>
<dbReference type="InterPro" id="IPR011598">
    <property type="entry name" value="bHLH_dom"/>
</dbReference>
<name>A0A1Z5T4Y0_HORWE</name>
<dbReference type="Gene3D" id="4.10.280.10">
    <property type="entry name" value="Helix-loop-helix DNA-binding domain"/>
    <property type="match status" value="1"/>
</dbReference>
<feature type="domain" description="BHLH" evidence="4">
    <location>
        <begin position="360"/>
        <end position="408"/>
    </location>
</feature>
<keyword evidence="6" id="KW-1185">Reference proteome</keyword>
<dbReference type="EMBL" id="MUNK01000126">
    <property type="protein sequence ID" value="OTA30911.1"/>
    <property type="molecule type" value="Genomic_DNA"/>
</dbReference>
<sequence>MLSFASVVVDLIIAPEGCRDGEESIFCWIDLPRSAVGHQPIPSPSQQWRGGKQADLGRDPEVAERPLRCFRSSDRPSHVLAHRLQVTSSLDHRASAEVALRSRRSILSWSNRWVVFLEAYVTTDSPTLGSHHNSFAIVIMAALATKRKRDSQDMPGVRPPPAISMMGGNDFEQQYFHMEDDGANESMNLADVLAQHSAENGNAIEEAQEDHEAPPEPNQHHQHQHEHEHERSQQHGNEQPQVHHQEQNPSADVEQSASDTAAAAMAHYHTMTIPQTTEQSFLQQTQQQAQQQQDESGDGPEGSADPQSAHRRTSSFTDFDVNNPLKEGQAGRHNSEGSPSASLNPNMAKPSVGSEEWHKVRRDNHKEVERRRRETINEGINELAKIVPGCEKNKGSILARAVQFITQLKENETQNIEKWTLEKMVTEQSITVLSSSCDKLKTECQRAWTECEQWKKAAQKAGVSIEPQDSKGEGEGEHAG</sequence>
<dbReference type="SUPFAM" id="SSF47459">
    <property type="entry name" value="HLH, helix-loop-helix DNA-binding domain"/>
    <property type="match status" value="1"/>
</dbReference>
<dbReference type="GO" id="GO:0046983">
    <property type="term" value="F:protein dimerization activity"/>
    <property type="evidence" value="ECO:0007669"/>
    <property type="project" value="InterPro"/>
</dbReference>
<dbReference type="VEuPathDB" id="FungiDB:BTJ68_10128"/>
<proteinExistence type="predicted"/>
<dbReference type="CDD" id="cd11398">
    <property type="entry name" value="bHLHzip_scCBP1"/>
    <property type="match status" value="1"/>
</dbReference>
<evidence type="ECO:0000256" key="3">
    <source>
        <dbReference type="SAM" id="MobiDB-lite"/>
    </source>
</evidence>
<dbReference type="OrthoDB" id="71302at2759"/>
<dbReference type="Proteomes" id="UP000194280">
    <property type="component" value="Unassembled WGS sequence"/>
</dbReference>
<dbReference type="InParanoid" id="A0A1Z5T4Y0"/>
<protein>
    <recommendedName>
        <fullName evidence="4">BHLH domain-containing protein</fullName>
    </recommendedName>
</protein>
<dbReference type="InterPro" id="IPR047206">
    <property type="entry name" value="bHLHzip_scCBP1-like"/>
</dbReference>
<reference evidence="5 6" key="1">
    <citation type="submission" date="2017-01" db="EMBL/GenBank/DDBJ databases">
        <title>The recent genome duplication of the halophilic yeast Hortaea werneckii: insights from long-read sequencing.</title>
        <authorList>
            <person name="Sinha S."/>
            <person name="Flibotte S."/>
            <person name="Neira M."/>
            <person name="Lenassi M."/>
            <person name="Gostincar C."/>
            <person name="Stajich J.E."/>
            <person name="Nislow C.E."/>
        </authorList>
    </citation>
    <scope>NUCLEOTIDE SEQUENCE [LARGE SCALE GENOMIC DNA]</scope>
    <source>
        <strain evidence="5 6">EXF-2000</strain>
    </source>
</reference>
<dbReference type="Pfam" id="PF00010">
    <property type="entry name" value="HLH"/>
    <property type="match status" value="1"/>
</dbReference>
<dbReference type="PANTHER" id="PTHR47787:SF1">
    <property type="entry name" value="CENTROMERE-BINDING PROTEIN 1"/>
    <property type="match status" value="1"/>
</dbReference>
<comment type="caution">
    <text evidence="5">The sequence shown here is derived from an EMBL/GenBank/DDBJ whole genome shotgun (WGS) entry which is preliminary data.</text>
</comment>
<dbReference type="STRING" id="1157616.A0A1Z5T4Y0"/>
<feature type="region of interest" description="Disordered" evidence="3">
    <location>
        <begin position="206"/>
        <end position="260"/>
    </location>
</feature>
<feature type="compositionally biased region" description="Low complexity" evidence="3">
    <location>
        <begin position="278"/>
        <end position="293"/>
    </location>
</feature>
<feature type="region of interest" description="Disordered" evidence="3">
    <location>
        <begin position="459"/>
        <end position="480"/>
    </location>
</feature>
<dbReference type="PANTHER" id="PTHR47787">
    <property type="entry name" value="CENTROMERE-BINDING PROTEIN 1"/>
    <property type="match status" value="1"/>
</dbReference>
<evidence type="ECO:0000256" key="1">
    <source>
        <dbReference type="ARBA" id="ARBA00023125"/>
    </source>
</evidence>
<evidence type="ECO:0000313" key="5">
    <source>
        <dbReference type="EMBL" id="OTA30911.1"/>
    </source>
</evidence>
<accession>A0A1Z5T4Y0</accession>
<dbReference type="SMART" id="SM00353">
    <property type="entry name" value="HLH"/>
    <property type="match status" value="1"/>
</dbReference>
<dbReference type="PROSITE" id="PS50888">
    <property type="entry name" value="BHLH"/>
    <property type="match status" value="1"/>
</dbReference>
<gene>
    <name evidence="5" type="ORF">BTJ68_10128</name>
</gene>
<feature type="compositionally biased region" description="Polar residues" evidence="3">
    <location>
        <begin position="336"/>
        <end position="345"/>
    </location>
</feature>
<dbReference type="InterPro" id="IPR036638">
    <property type="entry name" value="HLH_DNA-bd_sf"/>
</dbReference>
<dbReference type="GO" id="GO:0003677">
    <property type="term" value="F:DNA binding"/>
    <property type="evidence" value="ECO:0007669"/>
    <property type="project" value="UniProtKB-KW"/>
</dbReference>
<keyword evidence="1" id="KW-0238">DNA-binding</keyword>
<organism evidence="5 6">
    <name type="scientific">Hortaea werneckii EXF-2000</name>
    <dbReference type="NCBI Taxonomy" id="1157616"/>
    <lineage>
        <taxon>Eukaryota</taxon>
        <taxon>Fungi</taxon>
        <taxon>Dikarya</taxon>
        <taxon>Ascomycota</taxon>
        <taxon>Pezizomycotina</taxon>
        <taxon>Dothideomycetes</taxon>
        <taxon>Dothideomycetidae</taxon>
        <taxon>Mycosphaerellales</taxon>
        <taxon>Teratosphaeriaceae</taxon>
        <taxon>Hortaea</taxon>
    </lineage>
</organism>
<dbReference type="GO" id="GO:0005634">
    <property type="term" value="C:nucleus"/>
    <property type="evidence" value="ECO:0007669"/>
    <property type="project" value="TreeGrafter"/>
</dbReference>
<keyword evidence="2" id="KW-0539">Nucleus</keyword>
<dbReference type="GO" id="GO:0003700">
    <property type="term" value="F:DNA-binding transcription factor activity"/>
    <property type="evidence" value="ECO:0007669"/>
    <property type="project" value="InterPro"/>
</dbReference>